<comment type="subcellular location">
    <subcellularLocation>
        <location evidence="1">Membrane</location>
        <topology evidence="1">Lipid-anchor</topology>
        <topology evidence="1">GPI-anchor</topology>
    </subcellularLocation>
    <subcellularLocation>
        <location evidence="2">Secreted</location>
    </subcellularLocation>
</comment>
<accession>A0AAJ0G9Z2</accession>
<keyword evidence="6 11" id="KW-0732">Signal</keyword>
<evidence type="ECO:0000256" key="5">
    <source>
        <dbReference type="ARBA" id="ARBA00022622"/>
    </source>
</evidence>
<keyword evidence="8" id="KW-0449">Lipoprotein</keyword>
<evidence type="ECO:0000313" key="13">
    <source>
        <dbReference type="EMBL" id="KAK3050131.1"/>
    </source>
</evidence>
<feature type="signal peptide" evidence="11">
    <location>
        <begin position="1"/>
        <end position="19"/>
    </location>
</feature>
<evidence type="ECO:0000256" key="9">
    <source>
        <dbReference type="PROSITE-ProRule" id="PRU01356"/>
    </source>
</evidence>
<dbReference type="InterPro" id="IPR008427">
    <property type="entry name" value="Extracellular_membr_CFEM_dom"/>
</dbReference>
<name>A0AAJ0G9Z2_9PEZI</name>
<evidence type="ECO:0000256" key="2">
    <source>
        <dbReference type="ARBA" id="ARBA00004613"/>
    </source>
</evidence>
<evidence type="ECO:0000256" key="4">
    <source>
        <dbReference type="ARBA" id="ARBA00022525"/>
    </source>
</evidence>
<evidence type="ECO:0000256" key="11">
    <source>
        <dbReference type="SAM" id="SignalP"/>
    </source>
</evidence>
<evidence type="ECO:0000259" key="12">
    <source>
        <dbReference type="PROSITE" id="PS52012"/>
    </source>
</evidence>
<proteinExistence type="inferred from homology"/>
<evidence type="ECO:0000256" key="6">
    <source>
        <dbReference type="ARBA" id="ARBA00022729"/>
    </source>
</evidence>
<dbReference type="GO" id="GO:0098552">
    <property type="term" value="C:side of membrane"/>
    <property type="evidence" value="ECO:0007669"/>
    <property type="project" value="UniProtKB-KW"/>
</dbReference>
<feature type="disulfide bond" evidence="9">
    <location>
        <begin position="42"/>
        <end position="49"/>
    </location>
</feature>
<evidence type="ECO:0000256" key="10">
    <source>
        <dbReference type="SAM" id="MobiDB-lite"/>
    </source>
</evidence>
<dbReference type="EMBL" id="JAWDJX010000034">
    <property type="protein sequence ID" value="KAK3050131.1"/>
    <property type="molecule type" value="Genomic_DNA"/>
</dbReference>
<dbReference type="Pfam" id="PF05730">
    <property type="entry name" value="CFEM"/>
    <property type="match status" value="1"/>
</dbReference>
<dbReference type="AlphaFoldDB" id="A0AAJ0G9Z2"/>
<organism evidence="13 14">
    <name type="scientific">Extremus antarcticus</name>
    <dbReference type="NCBI Taxonomy" id="702011"/>
    <lineage>
        <taxon>Eukaryota</taxon>
        <taxon>Fungi</taxon>
        <taxon>Dikarya</taxon>
        <taxon>Ascomycota</taxon>
        <taxon>Pezizomycotina</taxon>
        <taxon>Dothideomycetes</taxon>
        <taxon>Dothideomycetidae</taxon>
        <taxon>Mycosphaerellales</taxon>
        <taxon>Extremaceae</taxon>
        <taxon>Extremus</taxon>
    </lineage>
</organism>
<keyword evidence="9" id="KW-0479">Metal-binding</keyword>
<keyword evidence="14" id="KW-1185">Reference proteome</keyword>
<feature type="chain" id="PRO_5042519315" evidence="11">
    <location>
        <begin position="20"/>
        <end position="179"/>
    </location>
</feature>
<keyword evidence="4" id="KW-0964">Secreted</keyword>
<reference evidence="13" key="1">
    <citation type="submission" date="2023-04" db="EMBL/GenBank/DDBJ databases">
        <title>Black Yeasts Isolated from many extreme environments.</title>
        <authorList>
            <person name="Coleine C."/>
            <person name="Stajich J.E."/>
            <person name="Selbmann L."/>
        </authorList>
    </citation>
    <scope>NUCLEOTIDE SEQUENCE</scope>
    <source>
        <strain evidence="13">CCFEE 5312</strain>
    </source>
</reference>
<dbReference type="Proteomes" id="UP001271007">
    <property type="component" value="Unassembled WGS sequence"/>
</dbReference>
<dbReference type="PROSITE" id="PS52012">
    <property type="entry name" value="CFEM"/>
    <property type="match status" value="1"/>
</dbReference>
<keyword evidence="5" id="KW-0336">GPI-anchor</keyword>
<feature type="domain" description="CFEM" evidence="12">
    <location>
        <begin position="1"/>
        <end position="119"/>
    </location>
</feature>
<evidence type="ECO:0000313" key="14">
    <source>
        <dbReference type="Proteomes" id="UP001271007"/>
    </source>
</evidence>
<keyword evidence="5" id="KW-0325">Glycoprotein</keyword>
<sequence length="179" mass="17388">MRFSTLAAFLPLATTAVLAAQTPALPACAQLCFLRAIGETSCGATDYYCQCTEGAKAIQKSAIPCLCANAGTDGGCSAAEMMQVQKASNDICVAALSSSSETYTPVTATNACAAVAATGTKSPLATTTTATTTGGTAGTTGNTQSASAGAVSSSTTGNGAPAVTNMAMVGFAGLVMAAL</sequence>
<comment type="caution">
    <text evidence="9">Lacks conserved residue(s) required for the propagation of feature annotation.</text>
</comment>
<feature type="region of interest" description="Disordered" evidence="10">
    <location>
        <begin position="126"/>
        <end position="157"/>
    </location>
</feature>
<dbReference type="GO" id="GO:0005576">
    <property type="term" value="C:extracellular region"/>
    <property type="evidence" value="ECO:0007669"/>
    <property type="project" value="UniProtKB-SubCell"/>
</dbReference>
<evidence type="ECO:0000256" key="1">
    <source>
        <dbReference type="ARBA" id="ARBA00004589"/>
    </source>
</evidence>
<comment type="similarity">
    <text evidence="3">Belongs to the RBT5 family.</text>
</comment>
<keyword evidence="9" id="KW-0408">Iron</keyword>
<feature type="binding site" description="axial binding residue" evidence="9">
    <location>
        <position position="46"/>
    </location>
    <ligand>
        <name>heme</name>
        <dbReference type="ChEBI" id="CHEBI:30413"/>
    </ligand>
    <ligandPart>
        <name>Fe</name>
        <dbReference type="ChEBI" id="CHEBI:18248"/>
    </ligandPart>
</feature>
<keyword evidence="7 9" id="KW-1015">Disulfide bond</keyword>
<protein>
    <submittedName>
        <fullName evidence="13">SWI/SNF and RSC complex subunit Ssr1</fullName>
    </submittedName>
</protein>
<gene>
    <name evidence="13" type="primary">SSR1</name>
    <name evidence="13" type="ORF">LTR09_008520</name>
</gene>
<keyword evidence="5" id="KW-0472">Membrane</keyword>
<evidence type="ECO:0000256" key="8">
    <source>
        <dbReference type="ARBA" id="ARBA00023288"/>
    </source>
</evidence>
<keyword evidence="9" id="KW-0349">Heme</keyword>
<comment type="caution">
    <text evidence="13">The sequence shown here is derived from an EMBL/GenBank/DDBJ whole genome shotgun (WGS) entry which is preliminary data.</text>
</comment>
<evidence type="ECO:0000256" key="3">
    <source>
        <dbReference type="ARBA" id="ARBA00010031"/>
    </source>
</evidence>
<dbReference type="GO" id="GO:0046872">
    <property type="term" value="F:metal ion binding"/>
    <property type="evidence" value="ECO:0007669"/>
    <property type="project" value="UniProtKB-UniRule"/>
</dbReference>
<evidence type="ECO:0000256" key="7">
    <source>
        <dbReference type="ARBA" id="ARBA00023157"/>
    </source>
</evidence>